<dbReference type="STRING" id="1458426.SMCB_1743"/>
<accession>A0A060NN47</accession>
<dbReference type="Gene3D" id="1.10.10.10">
    <property type="entry name" value="Winged helix-like DNA-binding domain superfamily/Winged helix DNA-binding domain"/>
    <property type="match status" value="2"/>
</dbReference>
<dbReference type="KEGG" id="cbab:SMCB_1743"/>
<dbReference type="HOGENOM" id="CLU_057831_0_0_4"/>
<dbReference type="PANTHER" id="PTHR38768">
    <property type="entry name" value="UPF0502 PROTEIN YCEH"/>
    <property type="match status" value="1"/>
</dbReference>
<protein>
    <submittedName>
        <fullName evidence="4">Uncharacterized protein conserved in bacteria</fullName>
    </submittedName>
</protein>
<dbReference type="AlphaFoldDB" id="A0A060NN47"/>
<dbReference type="InterPro" id="IPR007432">
    <property type="entry name" value="DUF480"/>
</dbReference>
<keyword evidence="2" id="KW-0175">Coiled coil</keyword>
<dbReference type="Pfam" id="PF04337">
    <property type="entry name" value="DUF480"/>
    <property type="match status" value="1"/>
</dbReference>
<evidence type="ECO:0000313" key="5">
    <source>
        <dbReference type="Proteomes" id="UP000066014"/>
    </source>
</evidence>
<feature type="coiled-coil region" evidence="2">
    <location>
        <begin position="209"/>
        <end position="236"/>
    </location>
</feature>
<gene>
    <name evidence="4" type="ORF">SMCB_1743</name>
</gene>
<organism evidence="4 5">
    <name type="scientific">Serpentinimonas maccroryi</name>
    <dbReference type="NCBI Taxonomy" id="1458426"/>
    <lineage>
        <taxon>Bacteria</taxon>
        <taxon>Pseudomonadati</taxon>
        <taxon>Pseudomonadota</taxon>
        <taxon>Betaproteobacteria</taxon>
        <taxon>Burkholderiales</taxon>
        <taxon>Comamonadaceae</taxon>
        <taxon>Serpentinimonas</taxon>
    </lineage>
</organism>
<evidence type="ECO:0000313" key="4">
    <source>
        <dbReference type="EMBL" id="BAO83971.1"/>
    </source>
</evidence>
<dbReference type="Proteomes" id="UP000066014">
    <property type="component" value="Chromosome"/>
</dbReference>
<evidence type="ECO:0000256" key="1">
    <source>
        <dbReference type="HAMAP-Rule" id="MF_01584"/>
    </source>
</evidence>
<dbReference type="PANTHER" id="PTHR38768:SF1">
    <property type="entry name" value="UPF0502 PROTEIN YCEH"/>
    <property type="match status" value="1"/>
</dbReference>
<sequence length="242" mass="26037">MNLPDPAADPSVAPNEHDTPSPTAFEPLTAVQARVLATLMEKARTVPDSYPLTLNSLLLGCNQKSARDPVLNLSESEIALALDGLRQRTLVFESSGGRVPRFEHNFQRAVGVPEQAAVLLGLLMLRGPQTAGELRLNAERWYRFLDIASVEAFLEELQQRPAQKGGPLVALLPRQPGAREPRWAHLLCGAPAPELLAEAGGAGLGIGKGTELATQLAALAERVQALEQQVQDLQQRLEQAGV</sequence>
<name>A0A060NN47_9BURK</name>
<dbReference type="EMBL" id="AP014569">
    <property type="protein sequence ID" value="BAO83971.1"/>
    <property type="molecule type" value="Genomic_DNA"/>
</dbReference>
<dbReference type="RefSeq" id="WP_082027325.1">
    <property type="nucleotide sequence ID" value="NZ_AP014569.1"/>
</dbReference>
<dbReference type="HAMAP" id="MF_01584">
    <property type="entry name" value="UPF0502"/>
    <property type="match status" value="1"/>
</dbReference>
<evidence type="ECO:0000256" key="2">
    <source>
        <dbReference type="SAM" id="Coils"/>
    </source>
</evidence>
<keyword evidence="5" id="KW-1185">Reference proteome</keyword>
<evidence type="ECO:0000256" key="3">
    <source>
        <dbReference type="SAM" id="MobiDB-lite"/>
    </source>
</evidence>
<reference evidence="4 5" key="1">
    <citation type="journal article" date="2014" name="Nat. Commun.">
        <title>Physiological and genomic features of highly alkaliphilic hydrogen-utilizing Betaproteobacteria from a continental serpentinizing site.</title>
        <authorList>
            <person name="Suzuki S."/>
            <person name="Kuenen J.G."/>
            <person name="Schipper K."/>
            <person name="van der Velde S."/>
            <person name="Ishii S."/>
            <person name="Wu A."/>
            <person name="Sorokin D.Y."/>
            <person name="Tenney A."/>
            <person name="Meng X.Y."/>
            <person name="Morrill P.L."/>
            <person name="Kamagata Y."/>
            <person name="Muyzer G."/>
            <person name="Nealson K.H."/>
        </authorList>
    </citation>
    <scope>NUCLEOTIDE SEQUENCE [LARGE SCALE GENOMIC DNA]</scope>
    <source>
        <strain evidence="4 5">B1</strain>
    </source>
</reference>
<dbReference type="SUPFAM" id="SSF46785">
    <property type="entry name" value="Winged helix' DNA-binding domain"/>
    <property type="match status" value="2"/>
</dbReference>
<feature type="region of interest" description="Disordered" evidence="3">
    <location>
        <begin position="1"/>
        <end position="24"/>
    </location>
</feature>
<dbReference type="InterPro" id="IPR036388">
    <property type="entry name" value="WH-like_DNA-bd_sf"/>
</dbReference>
<dbReference type="OrthoDB" id="9784785at2"/>
<dbReference type="InterPro" id="IPR036390">
    <property type="entry name" value="WH_DNA-bd_sf"/>
</dbReference>
<comment type="similarity">
    <text evidence="1">Belongs to the UPF0502 family.</text>
</comment>
<proteinExistence type="inferred from homology"/>